<dbReference type="PANTHER" id="PTHR10272">
    <property type="entry name" value="PLATELET-ACTIVATING FACTOR ACETYLHYDROLASE"/>
    <property type="match status" value="1"/>
</dbReference>
<organism evidence="5 6">
    <name type="scientific">Streptomyces lavendofoliae</name>
    <dbReference type="NCBI Taxonomy" id="67314"/>
    <lineage>
        <taxon>Bacteria</taxon>
        <taxon>Bacillati</taxon>
        <taxon>Actinomycetota</taxon>
        <taxon>Actinomycetes</taxon>
        <taxon>Kitasatosporales</taxon>
        <taxon>Streptomycetaceae</taxon>
        <taxon>Streptomyces</taxon>
    </lineage>
</organism>
<sequence>MTTPRTLRPATAAVLALALASATPVAHAQAPAGPATAVATPATAPAAGSAPAAARQAAATGLLLPELTGKAAVGRTTLHLVDRSRQDLWVPERARELMVDVFHPARSTPRPPAPYADPREARLLLEDVEVRDEALVRRLGATRAHSVVRARPQPGKHRLVLLSPGFGAPRFTLTTLAEDLASRGYVVALVDHAYESSGTVFPGGRVLTCVACRKAETREDMRKATVNRAQDLSFVLDRLTGPRPAWPHASLIDRERVGAAGHSLGGAAAASVMAYDDRVRAGVNMDGTFGDPVPERGLGGRPFLLLGTGDAAHQPEGEDVTWDAAWRNLDGWKRWLAVTGTHHFTFSDLPALFEQLRLPYPGTQPTIRADRAIGLVRTYTAAFFDLHLRGTHRPVLDGPTAENPEVRFNHHER</sequence>
<evidence type="ECO:0000256" key="4">
    <source>
        <dbReference type="SAM" id="SignalP"/>
    </source>
</evidence>
<feature type="chain" id="PRO_5036697791" evidence="4">
    <location>
        <begin position="29"/>
        <end position="413"/>
    </location>
</feature>
<dbReference type="AlphaFoldDB" id="A0A918M633"/>
<evidence type="ECO:0000256" key="2">
    <source>
        <dbReference type="ARBA" id="ARBA00022963"/>
    </source>
</evidence>
<gene>
    <name evidence="5" type="ORF">GCM10010274_40860</name>
</gene>
<protein>
    <submittedName>
        <fullName evidence="5">Lipase</fullName>
    </submittedName>
</protein>
<comment type="caution">
    <text evidence="5">The sequence shown here is derived from an EMBL/GenBank/DDBJ whole genome shotgun (WGS) entry which is preliminary data.</text>
</comment>
<evidence type="ECO:0000313" key="6">
    <source>
        <dbReference type="Proteomes" id="UP000636661"/>
    </source>
</evidence>
<evidence type="ECO:0000313" key="5">
    <source>
        <dbReference type="EMBL" id="GGU48054.1"/>
    </source>
</evidence>
<reference evidence="5" key="2">
    <citation type="submission" date="2020-09" db="EMBL/GenBank/DDBJ databases">
        <authorList>
            <person name="Sun Q."/>
            <person name="Ohkuma M."/>
        </authorList>
    </citation>
    <scope>NUCLEOTIDE SEQUENCE</scope>
    <source>
        <strain evidence="5">JCM 4391</strain>
    </source>
</reference>
<dbReference type="SUPFAM" id="SSF53474">
    <property type="entry name" value="alpha/beta-Hydrolases"/>
    <property type="match status" value="1"/>
</dbReference>
<keyword evidence="2" id="KW-0442">Lipid degradation</keyword>
<dbReference type="Pfam" id="PF03403">
    <property type="entry name" value="PAF-AH_p_II"/>
    <property type="match status" value="2"/>
</dbReference>
<keyword evidence="6" id="KW-1185">Reference proteome</keyword>
<evidence type="ECO:0000256" key="3">
    <source>
        <dbReference type="ARBA" id="ARBA00023098"/>
    </source>
</evidence>
<feature type="signal peptide" evidence="4">
    <location>
        <begin position="1"/>
        <end position="28"/>
    </location>
</feature>
<keyword evidence="1" id="KW-0378">Hydrolase</keyword>
<proteinExistence type="predicted"/>
<dbReference type="EMBL" id="BMTP01000010">
    <property type="protein sequence ID" value="GGU48054.1"/>
    <property type="molecule type" value="Genomic_DNA"/>
</dbReference>
<dbReference type="Gene3D" id="3.40.50.1820">
    <property type="entry name" value="alpha/beta hydrolase"/>
    <property type="match status" value="1"/>
</dbReference>
<dbReference type="GO" id="GO:0016042">
    <property type="term" value="P:lipid catabolic process"/>
    <property type="evidence" value="ECO:0007669"/>
    <property type="project" value="UniProtKB-KW"/>
</dbReference>
<dbReference type="InterPro" id="IPR029058">
    <property type="entry name" value="AB_hydrolase_fold"/>
</dbReference>
<accession>A0A918M633</accession>
<keyword evidence="3" id="KW-0443">Lipid metabolism</keyword>
<keyword evidence="4" id="KW-0732">Signal</keyword>
<dbReference type="PANTHER" id="PTHR10272:SF0">
    <property type="entry name" value="PLATELET-ACTIVATING FACTOR ACETYLHYDROLASE"/>
    <property type="match status" value="1"/>
</dbReference>
<dbReference type="Proteomes" id="UP000636661">
    <property type="component" value="Unassembled WGS sequence"/>
</dbReference>
<reference evidence="5" key="1">
    <citation type="journal article" date="2014" name="Int. J. Syst. Evol. Microbiol.">
        <title>Complete genome sequence of Corynebacterium casei LMG S-19264T (=DSM 44701T), isolated from a smear-ripened cheese.</title>
        <authorList>
            <consortium name="US DOE Joint Genome Institute (JGI-PGF)"/>
            <person name="Walter F."/>
            <person name="Albersmeier A."/>
            <person name="Kalinowski J."/>
            <person name="Ruckert C."/>
        </authorList>
    </citation>
    <scope>NUCLEOTIDE SEQUENCE</scope>
    <source>
        <strain evidence="5">JCM 4391</strain>
    </source>
</reference>
<name>A0A918M633_9ACTN</name>
<evidence type="ECO:0000256" key="1">
    <source>
        <dbReference type="ARBA" id="ARBA00022801"/>
    </source>
</evidence>
<dbReference type="RefSeq" id="WP_189552310.1">
    <property type="nucleotide sequence ID" value="NZ_BMTP01000010.1"/>
</dbReference>
<dbReference type="GO" id="GO:0003847">
    <property type="term" value="F:1-alkyl-2-acetylglycerophosphocholine esterase activity"/>
    <property type="evidence" value="ECO:0007669"/>
    <property type="project" value="TreeGrafter"/>
</dbReference>